<comment type="similarity">
    <text evidence="5 6">Belongs to the eIF-3 subunit E family.</text>
</comment>
<dbReference type="HAMAP" id="MF_03004">
    <property type="entry name" value="eIF3e"/>
    <property type="match status" value="1"/>
</dbReference>
<dbReference type="GO" id="GO:0001732">
    <property type="term" value="P:formation of cytoplasmic translation initiation complex"/>
    <property type="evidence" value="ECO:0007669"/>
    <property type="project" value="UniProtKB-UniRule"/>
</dbReference>
<dbReference type="GO" id="GO:0016282">
    <property type="term" value="C:eukaryotic 43S preinitiation complex"/>
    <property type="evidence" value="ECO:0007669"/>
    <property type="project" value="UniProtKB-UniRule"/>
</dbReference>
<dbReference type="PIRSF" id="PIRSF016255">
    <property type="entry name" value="eIF3e_su6"/>
    <property type="match status" value="1"/>
</dbReference>
<evidence type="ECO:0000313" key="8">
    <source>
        <dbReference type="Proteomes" id="UP000694843"/>
    </source>
</evidence>
<dbReference type="RefSeq" id="XP_018008484.1">
    <property type="nucleotide sequence ID" value="XM_018152995.2"/>
</dbReference>
<evidence type="ECO:0000313" key="9">
    <source>
        <dbReference type="RefSeq" id="XP_018008484.1"/>
    </source>
</evidence>
<dbReference type="Pfam" id="PF21357">
    <property type="entry name" value="EIF3E_C"/>
    <property type="match status" value="1"/>
</dbReference>
<feature type="domain" description="PCI" evidence="7">
    <location>
        <begin position="240"/>
        <end position="415"/>
    </location>
</feature>
<evidence type="ECO:0000256" key="5">
    <source>
        <dbReference type="HAMAP-Rule" id="MF_03004"/>
    </source>
</evidence>
<keyword evidence="1 5" id="KW-0963">Cytoplasm</keyword>
<gene>
    <name evidence="9" type="primary">LOC108666175</name>
</gene>
<dbReference type="OrthoDB" id="417252at2759"/>
<dbReference type="GO" id="GO:0003743">
    <property type="term" value="F:translation initiation factor activity"/>
    <property type="evidence" value="ECO:0007669"/>
    <property type="project" value="UniProtKB-UniRule"/>
</dbReference>
<evidence type="ECO:0000259" key="7">
    <source>
        <dbReference type="PROSITE" id="PS50250"/>
    </source>
</evidence>
<evidence type="ECO:0000256" key="1">
    <source>
        <dbReference type="ARBA" id="ARBA00022490"/>
    </source>
</evidence>
<organism evidence="8 9">
    <name type="scientific">Hyalella azteca</name>
    <name type="common">Amphipod</name>
    <dbReference type="NCBI Taxonomy" id="294128"/>
    <lineage>
        <taxon>Eukaryota</taxon>
        <taxon>Metazoa</taxon>
        <taxon>Ecdysozoa</taxon>
        <taxon>Arthropoda</taxon>
        <taxon>Crustacea</taxon>
        <taxon>Multicrustacea</taxon>
        <taxon>Malacostraca</taxon>
        <taxon>Eumalacostraca</taxon>
        <taxon>Peracarida</taxon>
        <taxon>Amphipoda</taxon>
        <taxon>Senticaudata</taxon>
        <taxon>Talitrida</taxon>
        <taxon>Talitroidea</taxon>
        <taxon>Hyalellidae</taxon>
        <taxon>Hyalella</taxon>
    </lineage>
</organism>
<dbReference type="GO" id="GO:0033290">
    <property type="term" value="C:eukaryotic 48S preinitiation complex"/>
    <property type="evidence" value="ECO:0007669"/>
    <property type="project" value="UniProtKB-UniRule"/>
</dbReference>
<dbReference type="PANTHER" id="PTHR10317">
    <property type="entry name" value="EUKARYOTIC TRANSLATION INITIATION FACTOR 3 SUBUNIT E"/>
    <property type="match status" value="1"/>
</dbReference>
<evidence type="ECO:0000256" key="3">
    <source>
        <dbReference type="ARBA" id="ARBA00022917"/>
    </source>
</evidence>
<accession>A0A8B7N5E0</accession>
<keyword evidence="2 5" id="KW-0396">Initiation factor</keyword>
<dbReference type="SMART" id="SM01186">
    <property type="entry name" value="eIF3_N"/>
    <property type="match status" value="1"/>
</dbReference>
<dbReference type="InterPro" id="IPR019010">
    <property type="entry name" value="eIF3e_N"/>
</dbReference>
<evidence type="ECO:0000256" key="4">
    <source>
        <dbReference type="ARBA" id="ARBA00047068"/>
    </source>
</evidence>
<dbReference type="PROSITE" id="PS50250">
    <property type="entry name" value="PCI"/>
    <property type="match status" value="1"/>
</dbReference>
<dbReference type="InterPro" id="IPR036390">
    <property type="entry name" value="WH_DNA-bd_sf"/>
</dbReference>
<keyword evidence="3 5" id="KW-0648">Protein biosynthesis</keyword>
<evidence type="ECO:0000256" key="6">
    <source>
        <dbReference type="PIRNR" id="PIRNR016255"/>
    </source>
</evidence>
<keyword evidence="8" id="KW-1185">Reference proteome</keyword>
<dbReference type="InterPro" id="IPR016650">
    <property type="entry name" value="eIF3e"/>
</dbReference>
<proteinExistence type="inferred from homology"/>
<protein>
    <recommendedName>
        <fullName evidence="5 6">Eukaryotic translation initiation factor 3 subunit E</fullName>
        <shortName evidence="5">eIF3e</shortName>
    </recommendedName>
    <alternativeName>
        <fullName evidence="5">Eukaryotic translation initiation factor 3 subunit 6</fullName>
    </alternativeName>
</protein>
<comment type="subcellular location">
    <subcellularLocation>
        <location evidence="5 6">Cytoplasm</location>
    </subcellularLocation>
</comment>
<dbReference type="Proteomes" id="UP000694843">
    <property type="component" value="Unplaced"/>
</dbReference>
<dbReference type="InterPro" id="IPR000717">
    <property type="entry name" value="PCI_dom"/>
</dbReference>
<dbReference type="CTD" id="3646"/>
<reference evidence="9" key="1">
    <citation type="submission" date="2025-08" db="UniProtKB">
        <authorList>
            <consortium name="RefSeq"/>
        </authorList>
    </citation>
    <scope>IDENTIFICATION</scope>
    <source>
        <tissue evidence="9">Whole organism</tissue>
    </source>
</reference>
<sequence>MCTSDLRSEHCIRTNSNMAQYDLTNKLTPYLDRHLVFPLMEFLSVRGIYNETDLQRTKLDLLSNTNMVDFAMDIQASLYPDQPPSTELTEKRSRVVAELKRLQTESAQIFDIFADPEVQKQVQSSRDYKTLVNYLQENHKFKPEMLDVVFKYAKFQYECGNYSATADYMYLFRCLVPPTDKNYLSSLWGKLATEILTQDWENALDDLNRLKEVLDSGVTTSTPLQALQQRTWLIHWSLFVFFNHTKGRELIIEMLLYQTQYLNAIQTMCPHVLRYLATAVVINKSSRRQALRDLVKVIQQENYNYSDPITEFLASLYVDFDFDAAQEKLQLCADVLKNDFFLVACMKDFIDNARLMIFELFCRIHQCISINMLAEKLNMTPPDAERWIVDLIRQAKLDAKIDSQQGHVVMGTQAISPYQQLIEKTKNLSFRTQMLAMNIEKKANTARSNEVVFKVGG</sequence>
<dbReference type="CDD" id="cd21378">
    <property type="entry name" value="eIF3E"/>
    <property type="match status" value="1"/>
</dbReference>
<dbReference type="Pfam" id="PF01399">
    <property type="entry name" value="PCI"/>
    <property type="match status" value="1"/>
</dbReference>
<dbReference type="Pfam" id="PF09440">
    <property type="entry name" value="eIF3_N"/>
    <property type="match status" value="1"/>
</dbReference>
<evidence type="ECO:0000256" key="2">
    <source>
        <dbReference type="ARBA" id="ARBA00022540"/>
    </source>
</evidence>
<comment type="subunit">
    <text evidence="4">Component of the eukaryotic translation initiation factor 3 (eIF-3) complex. The eIF-3 complex interacts with pix. Interacts with mxt.</text>
</comment>
<comment type="function">
    <text evidence="5">Component of the eukaryotic translation initiation factor 3 (eIF-3) complex, which is involved in protein synthesis of a specialized repertoire of mRNAs and, together with other initiation factors, stimulates binding of mRNA and methionyl-tRNAi to the 40S ribosome. The eIF-3 complex specifically targets and initiates translation of a subset of mRNAs involved in cell proliferation.</text>
</comment>
<dbReference type="SMART" id="SM00088">
    <property type="entry name" value="PINT"/>
    <property type="match status" value="1"/>
</dbReference>
<dbReference type="SUPFAM" id="SSF46785">
    <property type="entry name" value="Winged helix' DNA-binding domain"/>
    <property type="match status" value="1"/>
</dbReference>
<dbReference type="GO" id="GO:0071540">
    <property type="term" value="C:eukaryotic translation initiation factor 3 complex, eIF3e"/>
    <property type="evidence" value="ECO:0007669"/>
    <property type="project" value="UniProtKB-UniRule"/>
</dbReference>
<dbReference type="OMA" id="NCPWILR"/>
<name>A0A8B7N5E0_HYAAZ</name>
<dbReference type="GeneID" id="108666175"/>
<dbReference type="KEGG" id="hazt:108666175"/>
<dbReference type="AlphaFoldDB" id="A0A8B7N5E0"/>